<feature type="region of interest" description="Disordered" evidence="2">
    <location>
        <begin position="59"/>
        <end position="112"/>
    </location>
</feature>
<dbReference type="OrthoDB" id="7484571at2759"/>
<proteinExistence type="predicted"/>
<gene>
    <name evidence="3" type="ORF">PAPOLLO_LOCUS9167</name>
</gene>
<feature type="region of interest" description="Disordered" evidence="2">
    <location>
        <begin position="15"/>
        <end position="44"/>
    </location>
</feature>
<name>A0A8S3WQS5_PARAO</name>
<comment type="caution">
    <text evidence="3">The sequence shown here is derived from an EMBL/GenBank/DDBJ whole genome shotgun (WGS) entry which is preliminary data.</text>
</comment>
<feature type="compositionally biased region" description="Polar residues" evidence="2">
    <location>
        <begin position="74"/>
        <end position="97"/>
    </location>
</feature>
<dbReference type="Proteomes" id="UP000691718">
    <property type="component" value="Unassembled WGS sequence"/>
</dbReference>
<reference evidence="3" key="1">
    <citation type="submission" date="2021-04" db="EMBL/GenBank/DDBJ databases">
        <authorList>
            <person name="Tunstrom K."/>
        </authorList>
    </citation>
    <scope>NUCLEOTIDE SEQUENCE</scope>
</reference>
<evidence type="ECO:0000256" key="1">
    <source>
        <dbReference type="SAM" id="Coils"/>
    </source>
</evidence>
<feature type="coiled-coil region" evidence="1">
    <location>
        <begin position="139"/>
        <end position="187"/>
    </location>
</feature>
<organism evidence="3 4">
    <name type="scientific">Parnassius apollo</name>
    <name type="common">Apollo butterfly</name>
    <name type="synonym">Papilio apollo</name>
    <dbReference type="NCBI Taxonomy" id="110799"/>
    <lineage>
        <taxon>Eukaryota</taxon>
        <taxon>Metazoa</taxon>
        <taxon>Ecdysozoa</taxon>
        <taxon>Arthropoda</taxon>
        <taxon>Hexapoda</taxon>
        <taxon>Insecta</taxon>
        <taxon>Pterygota</taxon>
        <taxon>Neoptera</taxon>
        <taxon>Endopterygota</taxon>
        <taxon>Lepidoptera</taxon>
        <taxon>Glossata</taxon>
        <taxon>Ditrysia</taxon>
        <taxon>Papilionoidea</taxon>
        <taxon>Papilionidae</taxon>
        <taxon>Parnassiinae</taxon>
        <taxon>Parnassini</taxon>
        <taxon>Parnassius</taxon>
        <taxon>Parnassius</taxon>
    </lineage>
</organism>
<feature type="coiled-coil region" evidence="1">
    <location>
        <begin position="236"/>
        <end position="270"/>
    </location>
</feature>
<keyword evidence="1" id="KW-0175">Coiled coil</keyword>
<evidence type="ECO:0000313" key="4">
    <source>
        <dbReference type="Proteomes" id="UP000691718"/>
    </source>
</evidence>
<sequence length="342" mass="38190">MQKQKKNWKCKSCCKTAKETSTPNPPFYVTQRKKDNIPKLSDTSSSNLTLIANAPEFSKSTPVSIDSNIDHLQGTPSGMSSRTDEQQSQTPNTSVASHLSLDSPIPDLSNDSITQETLDSLDIRLSKSLDCTVTDPIPIQEMKETTSLLRSEYAILQNEFDNTSLENNNLRQQLSKLAKENDMLKALCQSPLNDSQTIHCSKKSNRRLILQPEAVSPMTFSKPTSTVKTAPLDSSLQTLYDKIKILQKQLKSAEKEILKLKKYIDTLEQRLSYDSQEILERTNIECCRHADDNLPKRSASCTCLADRYANALRRSGTDLSATFCQLNVFEANGSGTANKSER</sequence>
<protein>
    <submittedName>
        <fullName evidence="3">(apollo) hypothetical protein</fullName>
    </submittedName>
</protein>
<evidence type="ECO:0000256" key="2">
    <source>
        <dbReference type="SAM" id="MobiDB-lite"/>
    </source>
</evidence>
<accession>A0A8S3WQS5</accession>
<evidence type="ECO:0000313" key="3">
    <source>
        <dbReference type="EMBL" id="CAG4975790.1"/>
    </source>
</evidence>
<keyword evidence="4" id="KW-1185">Reference proteome</keyword>
<dbReference type="EMBL" id="CAJQZP010000652">
    <property type="protein sequence ID" value="CAG4975790.1"/>
    <property type="molecule type" value="Genomic_DNA"/>
</dbReference>
<dbReference type="AlphaFoldDB" id="A0A8S3WQS5"/>